<proteinExistence type="predicted"/>
<dbReference type="RefSeq" id="WP_125483083.1">
    <property type="nucleotide sequence ID" value="NZ_FCON02000096.1"/>
</dbReference>
<comment type="caution">
    <text evidence="2">The sequence shown here is derived from an EMBL/GenBank/DDBJ whole genome shotgun (WGS) entry which is preliminary data.</text>
</comment>
<feature type="domain" description="N-acetyltransferase" evidence="1">
    <location>
        <begin position="15"/>
        <end position="156"/>
    </location>
</feature>
<evidence type="ECO:0000313" key="3">
    <source>
        <dbReference type="Proteomes" id="UP000054770"/>
    </source>
</evidence>
<dbReference type="InterPro" id="IPR016181">
    <property type="entry name" value="Acyl_CoA_acyltransferase"/>
</dbReference>
<reference evidence="2" key="1">
    <citation type="submission" date="2016-01" db="EMBL/GenBank/DDBJ databases">
        <authorList>
            <person name="Peeters C."/>
        </authorList>
    </citation>
    <scope>NUCLEOTIDE SEQUENCE [LARGE SCALE GENOMIC DNA]</scope>
    <source>
        <strain evidence="2">LMG 22940</strain>
    </source>
</reference>
<evidence type="ECO:0000259" key="1">
    <source>
        <dbReference type="PROSITE" id="PS51186"/>
    </source>
</evidence>
<dbReference type="AlphaFoldDB" id="A0A158KI83"/>
<organism evidence="2 3">
    <name type="scientific">Caballeronia choica</name>
    <dbReference type="NCBI Taxonomy" id="326476"/>
    <lineage>
        <taxon>Bacteria</taxon>
        <taxon>Pseudomonadati</taxon>
        <taxon>Pseudomonadota</taxon>
        <taxon>Betaproteobacteria</taxon>
        <taxon>Burkholderiales</taxon>
        <taxon>Burkholderiaceae</taxon>
        <taxon>Caballeronia</taxon>
    </lineage>
</organism>
<gene>
    <name evidence="2" type="ORF">AWB68_05955</name>
</gene>
<evidence type="ECO:0000313" key="2">
    <source>
        <dbReference type="EMBL" id="SAL80842.1"/>
    </source>
</evidence>
<dbReference type="Pfam" id="PF00583">
    <property type="entry name" value="Acetyltransf_1"/>
    <property type="match status" value="1"/>
</dbReference>
<dbReference type="Gene3D" id="3.40.630.30">
    <property type="match status" value="1"/>
</dbReference>
<dbReference type="InterPro" id="IPR029060">
    <property type="entry name" value="PIN-like_dom_sf"/>
</dbReference>
<dbReference type="InterPro" id="IPR000182">
    <property type="entry name" value="GNAT_dom"/>
</dbReference>
<dbReference type="EMBL" id="FCON02000096">
    <property type="protein sequence ID" value="SAL80842.1"/>
    <property type="molecule type" value="Genomic_DNA"/>
</dbReference>
<sequence>MSNAEIKFRLVNSYSDVRAYLSDIVQAADSAKDALGFFAKPIFEEYARKDLIFVLLIADGNSEIYGGHLIFDARFPKAKVRQIFVVDRFRRLKLGNTLVDALKEQLTEFQFISISARVAEDLRDANHFWERQGFYTQQLVKGGESRKRIIVVRAHELATPQLFQSSGITAADPLGLDFKQDQERPLFLLDLNVLFDLGPRRPRHEQAVAVFRAERMQACSLAISSEIEAELKRTAQKGKTDPMQALAHALPRFTSPEGQDWDRLAPELCQLVFPERALDGRLTANDLSDLKHLATAIHHRLPGLVTSDASVVRCARELRRRYGIEVVSPEAFQAGYIDHPLQQIHATSTGDVLSIQVAQDSDEKEIKALLTELDVNVADQAAHWAAVDGSRGTSWRFMVKDEKCIVGYIAWSRTIHDGPFNAHIAVDEANDTAGDAVRLMLQSLIGVISPSAVARIRLRFPKCQVVVREVAATLGFTRLLSDTNELQKVMVSSIVSKGNWMLTRDSLSNASSIVLPAASPHFRHVDQQIPVIRPDGERVHISLFTLETHLAPALFCLPGRGGVLVPVQRKFAEHLLLQSPQASLLPQARAQLLSQRHYLSGPATLKVFTRGDLIFFYESEKDGGAGAVIALARTLRAYRRSEDALGGTDLLPSVLDSDSLASIGRAAVKTVTAFDNLLELPRQVSRADLRELGCGEAHQLLTSRRLTAQQVEAILRKGTQ</sequence>
<name>A0A158KI83_9BURK</name>
<protein>
    <submittedName>
        <fullName evidence="2">Acetyltransferase (GNAT) family protein</fullName>
    </submittedName>
</protein>
<keyword evidence="3" id="KW-1185">Reference proteome</keyword>
<dbReference type="SUPFAM" id="SSF55729">
    <property type="entry name" value="Acyl-CoA N-acyltransferases (Nat)"/>
    <property type="match status" value="1"/>
</dbReference>
<accession>A0A158KI83</accession>
<dbReference type="GO" id="GO:0016747">
    <property type="term" value="F:acyltransferase activity, transferring groups other than amino-acyl groups"/>
    <property type="evidence" value="ECO:0007669"/>
    <property type="project" value="InterPro"/>
</dbReference>
<dbReference type="PROSITE" id="PS51186">
    <property type="entry name" value="GNAT"/>
    <property type="match status" value="1"/>
</dbReference>
<dbReference type="SUPFAM" id="SSF88723">
    <property type="entry name" value="PIN domain-like"/>
    <property type="match status" value="1"/>
</dbReference>
<dbReference type="Proteomes" id="UP000054770">
    <property type="component" value="Unassembled WGS sequence"/>
</dbReference>
<dbReference type="OrthoDB" id="8977256at2"/>